<accession>A0A5N6S818</accession>
<proteinExistence type="predicted"/>
<name>A0A5N6S818_ASPPS</name>
<protein>
    <submittedName>
        <fullName evidence="1">Uncharacterized protein</fullName>
    </submittedName>
</protein>
<dbReference type="AlphaFoldDB" id="A0A5N6S818"/>
<gene>
    <name evidence="1" type="ORF">BDV38DRAFT_266517</name>
</gene>
<organism evidence="1 2">
    <name type="scientific">Aspergillus pseudotamarii</name>
    <dbReference type="NCBI Taxonomy" id="132259"/>
    <lineage>
        <taxon>Eukaryota</taxon>
        <taxon>Fungi</taxon>
        <taxon>Dikarya</taxon>
        <taxon>Ascomycota</taxon>
        <taxon>Pezizomycotina</taxon>
        <taxon>Eurotiomycetes</taxon>
        <taxon>Eurotiomycetidae</taxon>
        <taxon>Eurotiales</taxon>
        <taxon>Aspergillaceae</taxon>
        <taxon>Aspergillus</taxon>
        <taxon>Aspergillus subgen. Circumdati</taxon>
    </lineage>
</organism>
<keyword evidence="2" id="KW-1185">Reference proteome</keyword>
<sequence length="54" mass="6279">MFTGILKMHTLQLLLVAFHVVHILRLVHSFCVLRARLPTAPRIKSRELTTAQYH</sequence>
<dbReference type="GeneID" id="43640663"/>
<evidence type="ECO:0000313" key="2">
    <source>
        <dbReference type="Proteomes" id="UP000325672"/>
    </source>
</evidence>
<dbReference type="EMBL" id="ML743707">
    <property type="protein sequence ID" value="KAE8130715.1"/>
    <property type="molecule type" value="Genomic_DNA"/>
</dbReference>
<reference evidence="1 2" key="1">
    <citation type="submission" date="2019-04" db="EMBL/GenBank/DDBJ databases">
        <title>Friends and foes A comparative genomics study of 23 Aspergillus species from section Flavi.</title>
        <authorList>
            <consortium name="DOE Joint Genome Institute"/>
            <person name="Kjaerbolling I."/>
            <person name="Vesth T."/>
            <person name="Frisvad J.C."/>
            <person name="Nybo J.L."/>
            <person name="Theobald S."/>
            <person name="Kildgaard S."/>
            <person name="Isbrandt T."/>
            <person name="Kuo A."/>
            <person name="Sato A."/>
            <person name="Lyhne E.K."/>
            <person name="Kogle M.E."/>
            <person name="Wiebenga A."/>
            <person name="Kun R.S."/>
            <person name="Lubbers R.J."/>
            <person name="Makela M.R."/>
            <person name="Barry K."/>
            <person name="Chovatia M."/>
            <person name="Clum A."/>
            <person name="Daum C."/>
            <person name="Haridas S."/>
            <person name="He G."/>
            <person name="LaButti K."/>
            <person name="Lipzen A."/>
            <person name="Mondo S."/>
            <person name="Riley R."/>
            <person name="Salamov A."/>
            <person name="Simmons B.A."/>
            <person name="Magnuson J.K."/>
            <person name="Henrissat B."/>
            <person name="Mortensen U.H."/>
            <person name="Larsen T.O."/>
            <person name="Devries R.P."/>
            <person name="Grigoriev I.V."/>
            <person name="Machida M."/>
            <person name="Baker S.E."/>
            <person name="Andersen M.R."/>
        </authorList>
    </citation>
    <scope>NUCLEOTIDE SEQUENCE [LARGE SCALE GENOMIC DNA]</scope>
    <source>
        <strain evidence="1 2">CBS 117625</strain>
    </source>
</reference>
<evidence type="ECO:0000313" key="1">
    <source>
        <dbReference type="EMBL" id="KAE8130715.1"/>
    </source>
</evidence>
<dbReference type="Proteomes" id="UP000325672">
    <property type="component" value="Unassembled WGS sequence"/>
</dbReference>
<dbReference type="RefSeq" id="XP_031906778.1">
    <property type="nucleotide sequence ID" value="XM_032056453.1"/>
</dbReference>